<feature type="region of interest" description="Disordered" evidence="1">
    <location>
        <begin position="193"/>
        <end position="234"/>
    </location>
</feature>
<organism evidence="2 3">
    <name type="scientific">Bugula neritina</name>
    <name type="common">Brown bryozoan</name>
    <name type="synonym">Sertularia neritina</name>
    <dbReference type="NCBI Taxonomy" id="10212"/>
    <lineage>
        <taxon>Eukaryota</taxon>
        <taxon>Metazoa</taxon>
        <taxon>Spiralia</taxon>
        <taxon>Lophotrochozoa</taxon>
        <taxon>Bryozoa</taxon>
        <taxon>Gymnolaemata</taxon>
        <taxon>Cheilostomatida</taxon>
        <taxon>Flustrina</taxon>
        <taxon>Buguloidea</taxon>
        <taxon>Bugulidae</taxon>
        <taxon>Bugula</taxon>
    </lineage>
</organism>
<gene>
    <name evidence="2" type="ORF">EB796_005164</name>
</gene>
<reference evidence="2" key="1">
    <citation type="submission" date="2020-06" db="EMBL/GenBank/DDBJ databases">
        <title>Draft genome of Bugula neritina, a colonial animal packing powerful symbionts and potential medicines.</title>
        <authorList>
            <person name="Rayko M."/>
        </authorList>
    </citation>
    <scope>NUCLEOTIDE SEQUENCE [LARGE SCALE GENOMIC DNA]</scope>
    <source>
        <strain evidence="2">Kwan_BN1</strain>
    </source>
</reference>
<dbReference type="AlphaFoldDB" id="A0A7J7KE80"/>
<name>A0A7J7KE80_BUGNE</name>
<feature type="region of interest" description="Disordered" evidence="1">
    <location>
        <begin position="1"/>
        <end position="21"/>
    </location>
</feature>
<feature type="compositionally biased region" description="Polar residues" evidence="1">
    <location>
        <begin position="193"/>
        <end position="206"/>
    </location>
</feature>
<protein>
    <submittedName>
        <fullName evidence="2">Uncharacterized protein</fullName>
    </submittedName>
</protein>
<proteinExistence type="predicted"/>
<evidence type="ECO:0000313" key="3">
    <source>
        <dbReference type="Proteomes" id="UP000593567"/>
    </source>
</evidence>
<evidence type="ECO:0000256" key="1">
    <source>
        <dbReference type="SAM" id="MobiDB-lite"/>
    </source>
</evidence>
<dbReference type="Proteomes" id="UP000593567">
    <property type="component" value="Unassembled WGS sequence"/>
</dbReference>
<keyword evidence="3" id="KW-1185">Reference proteome</keyword>
<evidence type="ECO:0000313" key="2">
    <source>
        <dbReference type="EMBL" id="KAF6036525.1"/>
    </source>
</evidence>
<dbReference type="EMBL" id="VXIV02000707">
    <property type="protein sequence ID" value="KAF6036525.1"/>
    <property type="molecule type" value="Genomic_DNA"/>
</dbReference>
<comment type="caution">
    <text evidence="2">The sequence shown here is derived from an EMBL/GenBank/DDBJ whole genome shotgun (WGS) entry which is preliminary data.</text>
</comment>
<accession>A0A7J7KE80</accession>
<sequence>MQVEEEEEANRDSDRDTYTIEDDYTSDNATLRLYRLDRAVIDTLTLTSGDGRRLPAKNQRAAVLAAEYGSGTDMISKMKDQLNATTEMCQHLLQEQHKLQCRITEQPNSADPWMESRIVYSVNQLFSQVTDMQAALKVTIDQVYGITQRIDSAEALSGLPIWARPSTALNLQSETRPGARPVSQLQSRLTQTGSVYSQQTDQSQSEGGDKTPTLELFQNSGRSERSGKTDSQTETARLNLGDHSYSILLWILTS</sequence>